<name>A0A2I1D2F3_ASPC2</name>
<dbReference type="AlphaFoldDB" id="A0A2I1D2F3"/>
<keyword evidence="1" id="KW-1133">Transmembrane helix</keyword>
<sequence length="54" mass="6222">MRQNQVLELQLLLTTYLMPSIASFIFNYQVLSSRLGCEIRMTLPAVCATRHPPR</sequence>
<comment type="caution">
    <text evidence="2">The sequence shown here is derived from an EMBL/GenBank/DDBJ whole genome shotgun (WGS) entry which is preliminary data.</text>
</comment>
<feature type="transmembrane region" description="Helical" evidence="1">
    <location>
        <begin position="12"/>
        <end position="31"/>
    </location>
</feature>
<gene>
    <name evidence="2" type="ORF">P168DRAFT_290181</name>
</gene>
<dbReference type="EMBL" id="MSFM01000006">
    <property type="protein sequence ID" value="PKY04051.1"/>
    <property type="molecule type" value="Genomic_DNA"/>
</dbReference>
<evidence type="ECO:0000256" key="1">
    <source>
        <dbReference type="SAM" id="Phobius"/>
    </source>
</evidence>
<keyword evidence="3" id="KW-1185">Reference proteome</keyword>
<dbReference type="GeneID" id="36544677"/>
<reference evidence="2" key="1">
    <citation type="submission" date="2016-12" db="EMBL/GenBank/DDBJ databases">
        <title>The genomes of Aspergillus section Nigri reveals drivers in fungal speciation.</title>
        <authorList>
            <consortium name="DOE Joint Genome Institute"/>
            <person name="Vesth T.C."/>
            <person name="Nybo J."/>
            <person name="Theobald S."/>
            <person name="Brandl J."/>
            <person name="Frisvad J.C."/>
            <person name="Nielsen K.F."/>
            <person name="Lyhne E.K."/>
            <person name="Kogle M.E."/>
            <person name="Kuo A."/>
            <person name="Riley R."/>
            <person name="Clum A."/>
            <person name="Nolan M."/>
            <person name="Lipzen A."/>
            <person name="Salamov A."/>
            <person name="Henrissat B."/>
            <person name="Wiebenga A."/>
            <person name="De vries R.P."/>
            <person name="Grigoriev I.V."/>
            <person name="Mortensen U.H."/>
            <person name="Andersen M.R."/>
            <person name="Baker S.E."/>
        </authorList>
    </citation>
    <scope>NUCLEOTIDE SEQUENCE</scope>
    <source>
        <strain evidence="2">IBT 28561</strain>
    </source>
</reference>
<keyword evidence="1" id="KW-0812">Transmembrane</keyword>
<evidence type="ECO:0000313" key="3">
    <source>
        <dbReference type="Proteomes" id="UP000234254"/>
    </source>
</evidence>
<dbReference type="RefSeq" id="XP_024692645.1">
    <property type="nucleotide sequence ID" value="XM_024837153.1"/>
</dbReference>
<proteinExistence type="predicted"/>
<accession>A0A2I1D2F3</accession>
<dbReference type="VEuPathDB" id="FungiDB:P168DRAFT_290181"/>
<keyword evidence="1" id="KW-0472">Membrane</keyword>
<dbReference type="Proteomes" id="UP000234254">
    <property type="component" value="Unassembled WGS sequence"/>
</dbReference>
<organism evidence="2 3">
    <name type="scientific">Aspergillus campestris (strain IBT 28561)</name>
    <dbReference type="NCBI Taxonomy" id="1392248"/>
    <lineage>
        <taxon>Eukaryota</taxon>
        <taxon>Fungi</taxon>
        <taxon>Dikarya</taxon>
        <taxon>Ascomycota</taxon>
        <taxon>Pezizomycotina</taxon>
        <taxon>Eurotiomycetes</taxon>
        <taxon>Eurotiomycetidae</taxon>
        <taxon>Eurotiales</taxon>
        <taxon>Aspergillaceae</taxon>
        <taxon>Aspergillus</taxon>
        <taxon>Aspergillus subgen. Circumdati</taxon>
    </lineage>
</organism>
<protein>
    <submittedName>
        <fullName evidence="2">Uncharacterized protein</fullName>
    </submittedName>
</protein>
<evidence type="ECO:0000313" key="2">
    <source>
        <dbReference type="EMBL" id="PKY04051.1"/>
    </source>
</evidence>